<proteinExistence type="predicted"/>
<organism evidence="1 2">
    <name type="scientific">Methanobrevibacter millerae</name>
    <dbReference type="NCBI Taxonomy" id="230361"/>
    <lineage>
        <taxon>Archaea</taxon>
        <taxon>Methanobacteriati</taxon>
        <taxon>Methanobacteriota</taxon>
        <taxon>Methanomada group</taxon>
        <taxon>Methanobacteria</taxon>
        <taxon>Methanobacteriales</taxon>
        <taxon>Methanobacteriaceae</taxon>
        <taxon>Methanobrevibacter</taxon>
    </lineage>
</organism>
<gene>
    <name evidence="1" type="ORF">E7Z73_09950</name>
</gene>
<dbReference type="Proteomes" id="UP000762703">
    <property type="component" value="Unassembled WGS sequence"/>
</dbReference>
<name>A0A8T3VE60_9EURY</name>
<dbReference type="EMBL" id="SUTE01000082">
    <property type="protein sequence ID" value="MBE6506037.1"/>
    <property type="molecule type" value="Genomic_DNA"/>
</dbReference>
<evidence type="ECO:0000313" key="2">
    <source>
        <dbReference type="Proteomes" id="UP000762703"/>
    </source>
</evidence>
<sequence length="64" mass="7531">MPSRAFLRANQISSAISYQLLTRADDVNESYMIHALNILYIKYSNKWVWLDARGNKENINDYSF</sequence>
<comment type="caution">
    <text evidence="1">The sequence shown here is derived from an EMBL/GenBank/DDBJ whole genome shotgun (WGS) entry which is preliminary data.</text>
</comment>
<dbReference type="RefSeq" id="WP_303737684.1">
    <property type="nucleotide sequence ID" value="NZ_SUTE01000082.1"/>
</dbReference>
<protein>
    <submittedName>
        <fullName evidence="1">Uncharacterized protein</fullName>
    </submittedName>
</protein>
<reference evidence="1" key="1">
    <citation type="submission" date="2019-04" db="EMBL/GenBank/DDBJ databases">
        <title>Evolution of Biomass-Degrading Anaerobic Consortia Revealed by Metagenomics.</title>
        <authorList>
            <person name="Peng X."/>
        </authorList>
    </citation>
    <scope>NUCLEOTIDE SEQUENCE</scope>
    <source>
        <strain evidence="1">SIG12</strain>
    </source>
</reference>
<accession>A0A8T3VE60</accession>
<evidence type="ECO:0000313" key="1">
    <source>
        <dbReference type="EMBL" id="MBE6506037.1"/>
    </source>
</evidence>
<dbReference type="AlphaFoldDB" id="A0A8T3VE60"/>